<feature type="compositionally biased region" description="Basic residues" evidence="1">
    <location>
        <begin position="600"/>
        <end position="609"/>
    </location>
</feature>
<evidence type="ECO:0000256" key="1">
    <source>
        <dbReference type="SAM" id="MobiDB-lite"/>
    </source>
</evidence>
<feature type="region of interest" description="Disordered" evidence="1">
    <location>
        <begin position="229"/>
        <end position="293"/>
    </location>
</feature>
<accession>A0A0K6FQH2</accession>
<evidence type="ECO:0000313" key="3">
    <source>
        <dbReference type="EMBL" id="CUA68515.1"/>
    </source>
</evidence>
<organism evidence="3 4">
    <name type="scientific">Rhizoctonia solani</name>
    <dbReference type="NCBI Taxonomy" id="456999"/>
    <lineage>
        <taxon>Eukaryota</taxon>
        <taxon>Fungi</taxon>
        <taxon>Dikarya</taxon>
        <taxon>Basidiomycota</taxon>
        <taxon>Agaricomycotina</taxon>
        <taxon>Agaricomycetes</taxon>
        <taxon>Cantharellales</taxon>
        <taxon>Ceratobasidiaceae</taxon>
        <taxon>Rhizoctonia</taxon>
    </lineage>
</organism>
<dbReference type="AlphaFoldDB" id="A0A0K6FQH2"/>
<proteinExistence type="predicted"/>
<dbReference type="Proteomes" id="UP000044841">
    <property type="component" value="Unassembled WGS sequence"/>
</dbReference>
<feature type="region of interest" description="Disordered" evidence="1">
    <location>
        <begin position="581"/>
        <end position="623"/>
    </location>
</feature>
<feature type="transmembrane region" description="Helical" evidence="2">
    <location>
        <begin position="69"/>
        <end position="88"/>
    </location>
</feature>
<reference evidence="3 4" key="1">
    <citation type="submission" date="2015-07" db="EMBL/GenBank/DDBJ databases">
        <authorList>
            <person name="Noorani M."/>
        </authorList>
    </citation>
    <scope>NUCLEOTIDE SEQUENCE [LARGE SCALE GENOMIC DNA]</scope>
    <source>
        <strain evidence="3">BBA 69670</strain>
    </source>
</reference>
<keyword evidence="2" id="KW-0472">Membrane</keyword>
<protein>
    <submittedName>
        <fullName evidence="3">Uncharacterized protein</fullName>
    </submittedName>
</protein>
<evidence type="ECO:0000256" key="2">
    <source>
        <dbReference type="SAM" id="Phobius"/>
    </source>
</evidence>
<feature type="compositionally biased region" description="Low complexity" evidence="1">
    <location>
        <begin position="581"/>
        <end position="592"/>
    </location>
</feature>
<feature type="region of interest" description="Disordered" evidence="1">
    <location>
        <begin position="125"/>
        <end position="180"/>
    </location>
</feature>
<keyword evidence="2" id="KW-1133">Transmembrane helix</keyword>
<keyword evidence="2" id="KW-0812">Transmembrane</keyword>
<sequence length="623" mass="69732">MHPEIRTFGLIIFSWLTVLSFFVVYNQHTSNHRTPRFAPDGNIEFNFHGPVNVYNYRDHFEWAERPSYYLERLGFLLWLGCLWLVFILGRELKYGRAPEQPKIDNGCTCHQPQAGRTLAVASGQLDGTAPSGLEVSSPNDPKSTRNIHGQRGRQLPSQGPSLPLTPPLRGIKEPHTDSFEDWMPSFATTVQGWQFEGKSSPVDRESISTLESRANRPLLSSTLRARLYPVQAPPASRSRPNGNDQSGSLLKDPTVPSRIKQVKIKAKDRFSPSDTRRSHRGSTPGAVETSQAERKNSLESTLYGNHCLLPQDTVIWFILIVAVDYPGRDLQDPEHDLKFWRKMLDDPALDSETIYLVELAGKDATPQRIKESFAQLYHDSEAMVTVGHPKLFVYLTGEGDADQNRMHLLDGKFLSERDIDRWLGELRTSYRYTRPVTLVLDICRINKDFSSAKMHHGVELIYSSSSGEKAHALRFKSEQDTPYSSFMLAFVVASSVSPTSTAAEFVAAVEQRLGQLTGLVSLAAAKEGNDNPGSQHPDWNQAGDLSTFLTLARMLSRTAVVRQVHDFITGMSFFREKNTASSSSSISSSRSGSRSENRRSHNQPRHRKSYVSAGSCDAPIPVK</sequence>
<evidence type="ECO:0000313" key="4">
    <source>
        <dbReference type="Proteomes" id="UP000044841"/>
    </source>
</evidence>
<feature type="compositionally biased region" description="Basic and acidic residues" evidence="1">
    <location>
        <begin position="265"/>
        <end position="276"/>
    </location>
</feature>
<name>A0A0K6FQH2_9AGAM</name>
<feature type="compositionally biased region" description="Polar residues" evidence="1">
    <location>
        <begin position="134"/>
        <end position="147"/>
    </location>
</feature>
<dbReference type="EMBL" id="CYGV01000446">
    <property type="protein sequence ID" value="CUA68515.1"/>
    <property type="molecule type" value="Genomic_DNA"/>
</dbReference>
<keyword evidence="4" id="KW-1185">Reference proteome</keyword>
<feature type="transmembrane region" description="Helical" evidence="2">
    <location>
        <begin position="7"/>
        <end position="25"/>
    </location>
</feature>
<gene>
    <name evidence="3" type="ORF">RSOLAG22IIIB_03553</name>
</gene>
<feature type="compositionally biased region" description="Polar residues" evidence="1">
    <location>
        <begin position="238"/>
        <end position="248"/>
    </location>
</feature>